<dbReference type="PANTHER" id="PTHR10709">
    <property type="entry name" value="ACTIN-RELATED PROTEIN 2/3 COMPLEX SUBUNIT 1"/>
    <property type="match status" value="1"/>
</dbReference>
<dbReference type="Gene3D" id="2.130.10.10">
    <property type="entry name" value="YVTN repeat-like/Quinoprotein amine dehydrogenase"/>
    <property type="match status" value="1"/>
</dbReference>
<evidence type="ECO:0000313" key="9">
    <source>
        <dbReference type="EMBL" id="TPX61671.1"/>
    </source>
</evidence>
<dbReference type="InterPro" id="IPR036322">
    <property type="entry name" value="WD40_repeat_dom_sf"/>
</dbReference>
<feature type="repeat" description="WD" evidence="8">
    <location>
        <begin position="53"/>
        <end position="85"/>
    </location>
</feature>
<evidence type="ECO:0000256" key="5">
    <source>
        <dbReference type="ARBA" id="ARBA00023203"/>
    </source>
</evidence>
<comment type="function">
    <text evidence="7">Functions as component of the Arp2/3 complex which is involved in regulation of actin polymerization and together with an activating nucleation-promoting factor (NPF) mediates the formation of branched actin networks.</text>
</comment>
<dbReference type="PROSITE" id="PS50294">
    <property type="entry name" value="WD_REPEATS_REGION"/>
    <property type="match status" value="1"/>
</dbReference>
<keyword evidence="6 7" id="KW-0206">Cytoskeleton</keyword>
<dbReference type="InterPro" id="IPR015943">
    <property type="entry name" value="WD40/YVTN_repeat-like_dom_sf"/>
</dbReference>
<dbReference type="SMART" id="SM00320">
    <property type="entry name" value="WD40"/>
    <property type="match status" value="5"/>
</dbReference>
<evidence type="ECO:0000313" key="10">
    <source>
        <dbReference type="Proteomes" id="UP000318582"/>
    </source>
</evidence>
<dbReference type="GO" id="GO:0051015">
    <property type="term" value="F:actin filament binding"/>
    <property type="evidence" value="ECO:0007669"/>
    <property type="project" value="TreeGrafter"/>
</dbReference>
<comment type="subcellular location">
    <subcellularLocation>
        <location evidence="7">Cytoplasm</location>
        <location evidence="7">Cytoskeleton</location>
        <location evidence="7">Actin patch</location>
    </subcellularLocation>
</comment>
<dbReference type="Pfam" id="PF00400">
    <property type="entry name" value="WD40"/>
    <property type="match status" value="3"/>
</dbReference>
<dbReference type="OrthoDB" id="406844at2759"/>
<dbReference type="Proteomes" id="UP000318582">
    <property type="component" value="Unassembled WGS sequence"/>
</dbReference>
<reference evidence="9 10" key="1">
    <citation type="journal article" date="2019" name="Sci. Rep.">
        <title>Comparative genomics of chytrid fungi reveal insights into the obligate biotrophic and pathogenic lifestyle of Synchytrium endobioticum.</title>
        <authorList>
            <person name="van de Vossenberg B.T.L.H."/>
            <person name="Warris S."/>
            <person name="Nguyen H.D.T."/>
            <person name="van Gent-Pelzer M.P.E."/>
            <person name="Joly D.L."/>
            <person name="van de Geest H.C."/>
            <person name="Bonants P.J.M."/>
            <person name="Smith D.S."/>
            <person name="Levesque C.A."/>
            <person name="van der Lee T.A.J."/>
        </authorList>
    </citation>
    <scope>NUCLEOTIDE SEQUENCE [LARGE SCALE GENOMIC DNA]</scope>
    <source>
        <strain evidence="9 10">CBS 809.83</strain>
    </source>
</reference>
<organism evidence="9 10">
    <name type="scientific">Powellomyces hirtus</name>
    <dbReference type="NCBI Taxonomy" id="109895"/>
    <lineage>
        <taxon>Eukaryota</taxon>
        <taxon>Fungi</taxon>
        <taxon>Fungi incertae sedis</taxon>
        <taxon>Chytridiomycota</taxon>
        <taxon>Chytridiomycota incertae sedis</taxon>
        <taxon>Chytridiomycetes</taxon>
        <taxon>Spizellomycetales</taxon>
        <taxon>Powellomycetaceae</taxon>
        <taxon>Powellomyces</taxon>
    </lineage>
</organism>
<protein>
    <recommendedName>
        <fullName evidence="7">Actin-related protein 2/3 complex subunit</fullName>
    </recommendedName>
</protein>
<dbReference type="PANTHER" id="PTHR10709:SF2">
    <property type="entry name" value="ACTIN-RELATED PROTEIN 2_3 COMPLEX SUBUNIT"/>
    <property type="match status" value="1"/>
</dbReference>
<keyword evidence="2 7" id="KW-0963">Cytoplasm</keyword>
<comment type="caution">
    <text evidence="9">The sequence shown here is derived from an EMBL/GenBank/DDBJ whole genome shotgun (WGS) entry which is preliminary data.</text>
</comment>
<dbReference type="InterPro" id="IPR017383">
    <property type="entry name" value="ARPC1"/>
</dbReference>
<sequence length="371" mass="40970">MSSPEVFQLAIGTPITCHAFNKDRTQVAVSPNNNDVEIYQKGKTGGWELLHTLAKHDKLVTSIDWAPNTNRLVTCSQDRNAYVWDWDASQSKWEPNLCLLRINRAATFVQWSPKENKFAVASGARLISVCYFEEENNWWVSKHIKKPIRSTITSVAWHPDNILLAAGSTDMKARVFSAYIKGVDSPKAYPLWGEKFPFNTLCGEFGSEGGGWVHSVAFSPSGDYVAWASHDSTIMIAHGRDNPAIQIPFGGLPLVSLIFASETSIVGVGHDCTPFLFVLRGQQWEVIGKLDQGTKKAASSSSAFKMFQQMDSRAQQQNPEVELNTTHQNTITCVRPYAGTPENVTKFSTSGVDGKLVIWDLLASGMAGLKI</sequence>
<comment type="similarity">
    <text evidence="1 7">Belongs to the WD repeat ARPC1 family.</text>
</comment>
<keyword evidence="3 8" id="KW-0853">WD repeat</keyword>
<evidence type="ECO:0000256" key="2">
    <source>
        <dbReference type="ARBA" id="ARBA00022490"/>
    </source>
</evidence>
<evidence type="ECO:0000256" key="6">
    <source>
        <dbReference type="ARBA" id="ARBA00023212"/>
    </source>
</evidence>
<accession>A0A507ECY2</accession>
<evidence type="ECO:0000256" key="8">
    <source>
        <dbReference type="PROSITE-ProRule" id="PRU00221"/>
    </source>
</evidence>
<dbReference type="PROSITE" id="PS50082">
    <property type="entry name" value="WD_REPEATS_2"/>
    <property type="match status" value="1"/>
</dbReference>
<keyword evidence="10" id="KW-1185">Reference proteome</keyword>
<dbReference type="GO" id="GO:0030479">
    <property type="term" value="C:actin cortical patch"/>
    <property type="evidence" value="ECO:0007669"/>
    <property type="project" value="UniProtKB-SubCell"/>
</dbReference>
<dbReference type="SUPFAM" id="SSF50978">
    <property type="entry name" value="WD40 repeat-like"/>
    <property type="match status" value="1"/>
</dbReference>
<name>A0A507ECY2_9FUNG</name>
<gene>
    <name evidence="9" type="ORF">PhCBS80983_g01015</name>
</gene>
<evidence type="ECO:0000256" key="4">
    <source>
        <dbReference type="ARBA" id="ARBA00022737"/>
    </source>
</evidence>
<dbReference type="EMBL" id="QEAQ01000006">
    <property type="protein sequence ID" value="TPX61671.1"/>
    <property type="molecule type" value="Genomic_DNA"/>
</dbReference>
<evidence type="ECO:0000256" key="7">
    <source>
        <dbReference type="PIRNR" id="PIRNR038093"/>
    </source>
</evidence>
<keyword evidence="5 7" id="KW-0009">Actin-binding</keyword>
<dbReference type="GO" id="GO:0005885">
    <property type="term" value="C:Arp2/3 protein complex"/>
    <property type="evidence" value="ECO:0007669"/>
    <property type="project" value="UniProtKB-UniRule"/>
</dbReference>
<dbReference type="PIRSF" id="PIRSF038093">
    <property type="entry name" value="ARP2/3_su1"/>
    <property type="match status" value="1"/>
</dbReference>
<dbReference type="STRING" id="109895.A0A507ECY2"/>
<dbReference type="InterPro" id="IPR001680">
    <property type="entry name" value="WD40_rpt"/>
</dbReference>
<evidence type="ECO:0000256" key="3">
    <source>
        <dbReference type="ARBA" id="ARBA00022574"/>
    </source>
</evidence>
<proteinExistence type="inferred from homology"/>
<dbReference type="GO" id="GO:0034314">
    <property type="term" value="P:Arp2/3 complex-mediated actin nucleation"/>
    <property type="evidence" value="ECO:0007669"/>
    <property type="project" value="UniProtKB-UniRule"/>
</dbReference>
<keyword evidence="4" id="KW-0677">Repeat</keyword>
<evidence type="ECO:0000256" key="1">
    <source>
        <dbReference type="ARBA" id="ARBA00006260"/>
    </source>
</evidence>
<dbReference type="AlphaFoldDB" id="A0A507ECY2"/>